<evidence type="ECO:0000313" key="2">
    <source>
        <dbReference type="EnsemblMetazoa" id="HelroP177153"/>
    </source>
</evidence>
<dbReference type="InParanoid" id="T1FBA2"/>
<evidence type="ECO:0000313" key="1">
    <source>
        <dbReference type="EMBL" id="ESN98271.1"/>
    </source>
</evidence>
<dbReference type="EnsemblMetazoa" id="HelroT177153">
    <property type="protein sequence ID" value="HelroP177153"/>
    <property type="gene ID" value="HelroG177153"/>
</dbReference>
<dbReference type="EMBL" id="AMQM01005952">
    <property type="status" value="NOT_ANNOTATED_CDS"/>
    <property type="molecule type" value="Genomic_DNA"/>
</dbReference>
<dbReference type="RefSeq" id="XP_009023610.1">
    <property type="nucleotide sequence ID" value="XM_009025362.1"/>
</dbReference>
<reference evidence="2" key="3">
    <citation type="submission" date="2015-06" db="UniProtKB">
        <authorList>
            <consortium name="EnsemblMetazoa"/>
        </authorList>
    </citation>
    <scope>IDENTIFICATION</scope>
</reference>
<name>T1FBA2_HELRO</name>
<dbReference type="AlphaFoldDB" id="T1FBA2"/>
<dbReference type="HOGENOM" id="CLU_1688663_0_0_1"/>
<gene>
    <name evidence="2" type="primary">20206101</name>
    <name evidence="1" type="ORF">HELRODRAFT_177153</name>
</gene>
<dbReference type="Proteomes" id="UP000015101">
    <property type="component" value="Unassembled WGS sequence"/>
</dbReference>
<reference evidence="3" key="1">
    <citation type="submission" date="2012-12" db="EMBL/GenBank/DDBJ databases">
        <authorList>
            <person name="Hellsten U."/>
            <person name="Grimwood J."/>
            <person name="Chapman J.A."/>
            <person name="Shapiro H."/>
            <person name="Aerts A."/>
            <person name="Otillar R.P."/>
            <person name="Terry A.Y."/>
            <person name="Boore J.L."/>
            <person name="Simakov O."/>
            <person name="Marletaz F."/>
            <person name="Cho S.-J."/>
            <person name="Edsinger-Gonzales E."/>
            <person name="Havlak P."/>
            <person name="Kuo D.-H."/>
            <person name="Larsson T."/>
            <person name="Lv J."/>
            <person name="Arendt D."/>
            <person name="Savage R."/>
            <person name="Osoegawa K."/>
            <person name="de Jong P."/>
            <person name="Lindberg D.R."/>
            <person name="Seaver E.C."/>
            <person name="Weisblat D.A."/>
            <person name="Putnam N.H."/>
            <person name="Grigoriev I.V."/>
            <person name="Rokhsar D.S."/>
        </authorList>
    </citation>
    <scope>NUCLEOTIDE SEQUENCE</scope>
</reference>
<accession>T1FBA2</accession>
<organism evidence="2 3">
    <name type="scientific">Helobdella robusta</name>
    <name type="common">Californian leech</name>
    <dbReference type="NCBI Taxonomy" id="6412"/>
    <lineage>
        <taxon>Eukaryota</taxon>
        <taxon>Metazoa</taxon>
        <taxon>Spiralia</taxon>
        <taxon>Lophotrochozoa</taxon>
        <taxon>Annelida</taxon>
        <taxon>Clitellata</taxon>
        <taxon>Hirudinea</taxon>
        <taxon>Rhynchobdellida</taxon>
        <taxon>Glossiphoniidae</taxon>
        <taxon>Helobdella</taxon>
    </lineage>
</organism>
<dbReference type="CTD" id="20206101"/>
<reference evidence="1 3" key="2">
    <citation type="journal article" date="2013" name="Nature">
        <title>Insights into bilaterian evolution from three spiralian genomes.</title>
        <authorList>
            <person name="Simakov O."/>
            <person name="Marletaz F."/>
            <person name="Cho S.J."/>
            <person name="Edsinger-Gonzales E."/>
            <person name="Havlak P."/>
            <person name="Hellsten U."/>
            <person name="Kuo D.H."/>
            <person name="Larsson T."/>
            <person name="Lv J."/>
            <person name="Arendt D."/>
            <person name="Savage R."/>
            <person name="Osoegawa K."/>
            <person name="de Jong P."/>
            <person name="Grimwood J."/>
            <person name="Chapman J.A."/>
            <person name="Shapiro H."/>
            <person name="Aerts A."/>
            <person name="Otillar R.P."/>
            <person name="Terry A.Y."/>
            <person name="Boore J.L."/>
            <person name="Grigoriev I.V."/>
            <person name="Lindberg D.R."/>
            <person name="Seaver E.C."/>
            <person name="Weisblat D.A."/>
            <person name="Putnam N.H."/>
            <person name="Rokhsar D.S."/>
        </authorList>
    </citation>
    <scope>NUCLEOTIDE SEQUENCE</scope>
</reference>
<dbReference type="EMBL" id="KB097182">
    <property type="protein sequence ID" value="ESN98271.1"/>
    <property type="molecule type" value="Genomic_DNA"/>
</dbReference>
<protein>
    <submittedName>
        <fullName evidence="1 2">Uncharacterized protein</fullName>
    </submittedName>
</protein>
<keyword evidence="3" id="KW-1185">Reference proteome</keyword>
<evidence type="ECO:0000313" key="3">
    <source>
        <dbReference type="Proteomes" id="UP000015101"/>
    </source>
</evidence>
<sequence>MAQSLFGYRIHSTDIGDHRPLQSSTISKSRNVVTFNNNLYPDLKLGTDSKTKGYDKNHKYFSKCEEGKILNCNESILKANQVDEPNGQPVCFHLDMQTSDDVLKNKKEIVTNHASNLRRVNIRRMKKITKDKYETVGVIFHHYHLLHRPVHRLPFE</sequence>
<dbReference type="KEGG" id="hro:HELRODRAFT_177153"/>
<proteinExistence type="predicted"/>
<dbReference type="GeneID" id="20206101"/>